<evidence type="ECO:0000256" key="2">
    <source>
        <dbReference type="SAM" id="SignalP"/>
    </source>
</evidence>
<keyword evidence="2" id="KW-0732">Signal</keyword>
<evidence type="ECO:0000313" key="4">
    <source>
        <dbReference type="EMBL" id="PKQ77064.1"/>
    </source>
</evidence>
<dbReference type="RefSeq" id="WP_101318719.1">
    <property type="nucleotide sequence ID" value="NZ_CAWNSS010000040.1"/>
</dbReference>
<evidence type="ECO:0000313" key="5">
    <source>
        <dbReference type="Proteomes" id="UP000233526"/>
    </source>
</evidence>
<dbReference type="CDD" id="cd02947">
    <property type="entry name" value="TRX_family"/>
    <property type="match status" value="1"/>
</dbReference>
<organism evidence="4 5">
    <name type="scientific">Aeromonas sobria</name>
    <dbReference type="NCBI Taxonomy" id="646"/>
    <lineage>
        <taxon>Bacteria</taxon>
        <taxon>Pseudomonadati</taxon>
        <taxon>Pseudomonadota</taxon>
        <taxon>Gammaproteobacteria</taxon>
        <taxon>Aeromonadales</taxon>
        <taxon>Aeromonadaceae</taxon>
        <taxon>Aeromonas</taxon>
    </lineage>
</organism>
<gene>
    <name evidence="4" type="ORF">AOX56_18020</name>
</gene>
<feature type="domain" description="Thioredoxin" evidence="3">
    <location>
        <begin position="32"/>
        <end position="129"/>
    </location>
</feature>
<sequence>MKRTIRTIFMTFVFGLFFSTAHAMDNAQSMDFTEQAWKEAQRQNQVTLLVVHADWCPTCKAQHKVLSSYFKDNPNSKINQLIINFDTQKDWVTYFKAPRQSTLMLYKGDKQIWFSVAETREDKIFNVLKDAESAM</sequence>
<dbReference type="InterPro" id="IPR036249">
    <property type="entry name" value="Thioredoxin-like_sf"/>
</dbReference>
<dbReference type="Gene3D" id="3.40.30.10">
    <property type="entry name" value="Glutaredoxin"/>
    <property type="match status" value="1"/>
</dbReference>
<evidence type="ECO:0000259" key="3">
    <source>
        <dbReference type="Pfam" id="PF00085"/>
    </source>
</evidence>
<feature type="chain" id="PRO_5014871918" description="Thioredoxin domain-containing protein" evidence="2">
    <location>
        <begin position="24"/>
        <end position="135"/>
    </location>
</feature>
<name>A0A2N3IWN9_AERSO</name>
<evidence type="ECO:0000256" key="1">
    <source>
        <dbReference type="ARBA" id="ARBA00023284"/>
    </source>
</evidence>
<reference evidence="4 5" key="1">
    <citation type="journal article" date="2017" name="Front. Microbiol.">
        <title>Strong Genomic and Phenotypic Heterogeneity in the Aeromonas sobria Species Complex.</title>
        <authorList>
            <person name="Gauthier J."/>
            <person name="Vincent A.T."/>
            <person name="Charette S.J."/>
            <person name="Derome N."/>
        </authorList>
    </citation>
    <scope>NUCLEOTIDE SEQUENCE [LARGE SCALE GENOMIC DNA]</scope>
    <source>
        <strain evidence="4 5">JF2635</strain>
    </source>
</reference>
<proteinExistence type="predicted"/>
<dbReference type="GO" id="GO:0015036">
    <property type="term" value="F:disulfide oxidoreductase activity"/>
    <property type="evidence" value="ECO:0007669"/>
    <property type="project" value="UniProtKB-ARBA"/>
</dbReference>
<accession>A0A2N3IWN9</accession>
<dbReference type="PROSITE" id="PS00194">
    <property type="entry name" value="THIOREDOXIN_1"/>
    <property type="match status" value="1"/>
</dbReference>
<dbReference type="Proteomes" id="UP000233526">
    <property type="component" value="Unassembled WGS sequence"/>
</dbReference>
<comment type="caution">
    <text evidence="4">The sequence shown here is derived from an EMBL/GenBank/DDBJ whole genome shotgun (WGS) entry which is preliminary data.</text>
</comment>
<dbReference type="InterPro" id="IPR013766">
    <property type="entry name" value="Thioredoxin_domain"/>
</dbReference>
<protein>
    <recommendedName>
        <fullName evidence="3">Thioredoxin domain-containing protein</fullName>
    </recommendedName>
</protein>
<dbReference type="SUPFAM" id="SSF52833">
    <property type="entry name" value="Thioredoxin-like"/>
    <property type="match status" value="1"/>
</dbReference>
<dbReference type="AlphaFoldDB" id="A0A2N3IWN9"/>
<feature type="signal peptide" evidence="2">
    <location>
        <begin position="1"/>
        <end position="23"/>
    </location>
</feature>
<dbReference type="InterPro" id="IPR017937">
    <property type="entry name" value="Thioredoxin_CS"/>
</dbReference>
<dbReference type="Pfam" id="PF00085">
    <property type="entry name" value="Thioredoxin"/>
    <property type="match status" value="1"/>
</dbReference>
<keyword evidence="1" id="KW-0676">Redox-active center</keyword>
<dbReference type="EMBL" id="LJZX01000040">
    <property type="protein sequence ID" value="PKQ77064.1"/>
    <property type="molecule type" value="Genomic_DNA"/>
</dbReference>